<comment type="caution">
    <text evidence="1">The sequence shown here is derived from an EMBL/GenBank/DDBJ whole genome shotgun (WGS) entry which is preliminary data.</text>
</comment>
<reference evidence="1" key="1">
    <citation type="submission" date="2021-01" db="EMBL/GenBank/DDBJ databases">
        <title>Deciphering the adaptive evolutionary patterns associated with biogeogrpahic diversity in the finger millet blast pathogen Magnaporthe oryzae in Eastern Africa.</title>
        <authorList>
            <person name="Onyema G."/>
            <person name="Shittu T.A."/>
            <person name="Dodsworth S."/>
            <person name="Devilliers S."/>
            <person name="Muthumeenakshi S."/>
            <person name="Sreenivasaprasad S."/>
        </authorList>
    </citation>
    <scope>NUCLEOTIDE SEQUENCE</scope>
    <source>
        <strain evidence="1">D15/s37</strain>
    </source>
</reference>
<keyword evidence="2" id="KW-1185">Reference proteome</keyword>
<proteinExistence type="predicted"/>
<sequence>MARRISVYDKEWLEKKWMRPDYEVWLKGGIDWVRGMTAGLSAQRYEMGVLTADGKFRDGE</sequence>
<gene>
    <name evidence="1" type="ORF">MCOR33_004327</name>
</gene>
<accession>A0ABQ8NNL4</accession>
<dbReference type="Proteomes" id="UP001059893">
    <property type="component" value="Unassembled WGS sequence"/>
</dbReference>
<organism evidence="1 2">
    <name type="scientific">Pyricularia grisea</name>
    <name type="common">Crabgrass-specific blast fungus</name>
    <name type="synonym">Magnaporthe grisea</name>
    <dbReference type="NCBI Taxonomy" id="148305"/>
    <lineage>
        <taxon>Eukaryota</taxon>
        <taxon>Fungi</taxon>
        <taxon>Dikarya</taxon>
        <taxon>Ascomycota</taxon>
        <taxon>Pezizomycotina</taxon>
        <taxon>Sordariomycetes</taxon>
        <taxon>Sordariomycetidae</taxon>
        <taxon>Magnaporthales</taxon>
        <taxon>Pyriculariaceae</taxon>
        <taxon>Pyricularia</taxon>
    </lineage>
</organism>
<name>A0ABQ8NNL4_PYRGI</name>
<dbReference type="EMBL" id="JABSND010000062">
    <property type="protein sequence ID" value="KAI6299838.1"/>
    <property type="molecule type" value="Genomic_DNA"/>
</dbReference>
<evidence type="ECO:0000313" key="1">
    <source>
        <dbReference type="EMBL" id="KAI6299838.1"/>
    </source>
</evidence>
<evidence type="ECO:0000313" key="2">
    <source>
        <dbReference type="Proteomes" id="UP001059893"/>
    </source>
</evidence>
<protein>
    <submittedName>
        <fullName evidence="1">Uncharacterized protein</fullName>
    </submittedName>
</protein>